<keyword evidence="8" id="KW-1185">Reference proteome</keyword>
<dbReference type="Gene3D" id="3.40.50.300">
    <property type="entry name" value="P-loop containing nucleotide triphosphate hydrolases"/>
    <property type="match status" value="1"/>
</dbReference>
<evidence type="ECO:0000313" key="8">
    <source>
        <dbReference type="Proteomes" id="UP000027195"/>
    </source>
</evidence>
<dbReference type="PANTHER" id="PTHR19879:SF9">
    <property type="entry name" value="TRANSCRIPTION INITIATION FACTOR TFIID SUBUNIT 5"/>
    <property type="match status" value="1"/>
</dbReference>
<dbReference type="SUPFAM" id="SSF49562">
    <property type="entry name" value="C2 domain (Calcium/lipid-binding domain, CaLB)"/>
    <property type="match status" value="1"/>
</dbReference>
<dbReference type="InterPro" id="IPR000008">
    <property type="entry name" value="C2_dom"/>
</dbReference>
<dbReference type="Pfam" id="PF24883">
    <property type="entry name" value="NPHP3_N"/>
    <property type="match status" value="1"/>
</dbReference>
<organism evidence="7 8">
    <name type="scientific">Botryobasidium botryosum (strain FD-172 SS1)</name>
    <dbReference type="NCBI Taxonomy" id="930990"/>
    <lineage>
        <taxon>Eukaryota</taxon>
        <taxon>Fungi</taxon>
        <taxon>Dikarya</taxon>
        <taxon>Basidiomycota</taxon>
        <taxon>Agaricomycotina</taxon>
        <taxon>Agaricomycetes</taxon>
        <taxon>Cantharellales</taxon>
        <taxon>Botryobasidiaceae</taxon>
        <taxon>Botryobasidium</taxon>
    </lineage>
</organism>
<dbReference type="Gene3D" id="2.60.40.150">
    <property type="entry name" value="C2 domain"/>
    <property type="match status" value="1"/>
</dbReference>
<feature type="domain" description="NACHT" evidence="6">
    <location>
        <begin position="408"/>
        <end position="557"/>
    </location>
</feature>
<keyword evidence="2" id="KW-0677">Repeat</keyword>
<dbReference type="PROSITE" id="PS50294">
    <property type="entry name" value="WD_REPEATS_REGION"/>
    <property type="match status" value="13"/>
</dbReference>
<dbReference type="InParanoid" id="A0A067MIF4"/>
<feature type="repeat" description="WD" evidence="3">
    <location>
        <begin position="1408"/>
        <end position="1449"/>
    </location>
</feature>
<dbReference type="HOGENOM" id="CLU_000288_6_3_1"/>
<dbReference type="InterPro" id="IPR007111">
    <property type="entry name" value="NACHT_NTPase"/>
</dbReference>
<name>A0A067MIF4_BOTB1</name>
<feature type="repeat" description="WD" evidence="3">
    <location>
        <begin position="1150"/>
        <end position="1186"/>
    </location>
</feature>
<dbReference type="Proteomes" id="UP000027195">
    <property type="component" value="Unassembled WGS sequence"/>
</dbReference>
<dbReference type="STRING" id="930990.A0A067MIF4"/>
<feature type="repeat" description="WD" evidence="3">
    <location>
        <begin position="1193"/>
        <end position="1234"/>
    </location>
</feature>
<evidence type="ECO:0000313" key="7">
    <source>
        <dbReference type="EMBL" id="KDQ11677.1"/>
    </source>
</evidence>
<dbReference type="PRINTS" id="PR00320">
    <property type="entry name" value="GPROTEINBRPT"/>
</dbReference>
<evidence type="ECO:0000256" key="2">
    <source>
        <dbReference type="ARBA" id="ARBA00022737"/>
    </source>
</evidence>
<dbReference type="PROSITE" id="PS00678">
    <property type="entry name" value="WD_REPEATS_1"/>
    <property type="match status" value="9"/>
</dbReference>
<dbReference type="InterPro" id="IPR001680">
    <property type="entry name" value="WD40_rpt"/>
</dbReference>
<evidence type="ECO:0000256" key="3">
    <source>
        <dbReference type="PROSITE-ProRule" id="PRU00221"/>
    </source>
</evidence>
<feature type="domain" description="C2" evidence="5">
    <location>
        <begin position="18"/>
        <end position="140"/>
    </location>
</feature>
<dbReference type="Pfam" id="PF00400">
    <property type="entry name" value="WD40"/>
    <property type="match status" value="13"/>
</dbReference>
<feature type="repeat" description="WD" evidence="3">
    <location>
        <begin position="1023"/>
        <end position="1064"/>
    </location>
</feature>
<evidence type="ECO:0000256" key="1">
    <source>
        <dbReference type="ARBA" id="ARBA00022574"/>
    </source>
</evidence>
<dbReference type="InterPro" id="IPR020472">
    <property type="entry name" value="WD40_PAC1"/>
</dbReference>
<dbReference type="CDD" id="cd00030">
    <property type="entry name" value="C2"/>
    <property type="match status" value="1"/>
</dbReference>
<sequence>MSQPGKSVTKYLGLPKEPPLSTNVTVSANLRLPVLLIVKRSFDLTIIEASSLSIPGLLGLGRHPKAYVKIEVEDKNYKTAAARRGANPAWNQIFPFTEVAATSRIEFRVFHEGTFRHILLSSCSAEVQKLLQRGENQLALTLQLHAPDSSTNQTSTSLTVRVREDKSIAKTRPALDKLLPERPSGVDTVLHVVDAAQAVANTPLLIPSISESLGTVMNVLERFVQAGDQLAQVHALLNVAWQVIKSLYELTKAQIQRDERVAKLALTIHDHYATLDMIQDIRKEKGLEDVLEMTLKQTVECAWFIRQYIAKSFGGRLIGQVFSDADEKIEGFEAAFRNLRESFRDRSLAQITLVTLRAASRIDTLYLKEQLRPVHLDPSIRSQCLPGTRGRELRLITDWVESPDEENRVLWLPGQAGFGKSTLATTLALSFATYRRLGSFMFFDRDVSERSDPSRVIETLAFQLALFDSRISEKITEAVNENSTLLSFGLQIQFKELLVKPLSSVESLSSAGPIVLVLDALDECGNEDSRAPLLSVLAEDTIKLPSCVRIVIMGRPSEDIELAFEGQPHITRKELVITSENSADVDMFLRHSMNDLAKNKRHPQLGPGWPGDKSIDALSLRAGGFFLWAGTATRYISRAHNPDSSLDAITSGRPVSDTQQSLTQLYVVALRSSGKWEDEDFCLAFRRIIGIVLVASVPLSSTAIDKLLSLEPDSARRLTARFNAVLTTIGGKTQVFHPTFYEFLTDQSDTEAKWFIDTSLHNRTIAFACIDVLERTLKENICGLPPSWEPTPDSMSLPEEVSYACTFWIGHVVRVLDEAEPLLDRVHKLLNRHLLHWLEAMSILRQTRQIAGTLQRLLDWIMKCAPGRVDLANLIEDSHTFCRVFANGIEEHPLFLYRFALPFAPPSSAVYKQFFQHKAMPRVMGGNFTSWASLAQLESTLSTVYSIAFSPDGLRIASGSFDEQIRIWDVATGAALLAPFRGHGDVIYSVAFSPNGSRIVSASADRTIRVWDVNTGAEVFAPLQGHGGAVLCAAFSPDGSTIVSGSSDRTIRLWDAPTGAARFKPMQGHDDVVYSTAFSPDGSRIVSASADKTIRVWDVGNHVELLVLRGHTEGVLSAVFSPDGARVVSGSFDETVRVWDSMAGNAIFTLKGHEHAVWSAAFSPDGTRVVSGSLDKSIRIWDAKTGCLLPGPSRTHDNGVYSVAYSPDASRIISGSGDQTIRIWNARAGEEPIMTLRGRDDSVRSLAFSPDGSRVISGSKDCMVRVWDASTGSELFSPLQGHADAVYCVAFSPDGSKFASGSWDKTIVIWDTASGSRLRPTLRGHDEGVLAVAFSPDGRRIVSGSYDKTIRVWDVLTGAQLLPPFRGHTESIFSVTFSLDGSRVISGSNDSTVRIWDTHTGKEAVGPLLGHTDGVFSVSLSADGKRMASSSYDESIRIWDSTTGLPIGEPFLGHEYAVWSATFIANDTMLVSGSFDKTIRLWDAKTGAQLFEPLQEIMSQPRPRPRSSLSGRASDSTISIHPIKLPTYLGRIWSFAAHSTAVAVGLGSGTVLIISFPAAQ</sequence>
<feature type="repeat" description="WD" evidence="3">
    <location>
        <begin position="1108"/>
        <end position="1149"/>
    </location>
</feature>
<dbReference type="PROSITE" id="PS50082">
    <property type="entry name" value="WD_REPEATS_2"/>
    <property type="match status" value="13"/>
</dbReference>
<dbReference type="EMBL" id="KL198056">
    <property type="protein sequence ID" value="KDQ11677.1"/>
    <property type="molecule type" value="Genomic_DNA"/>
</dbReference>
<feature type="repeat" description="WD" evidence="3">
    <location>
        <begin position="1322"/>
        <end position="1363"/>
    </location>
</feature>
<dbReference type="PROSITE" id="PS50004">
    <property type="entry name" value="C2"/>
    <property type="match status" value="1"/>
</dbReference>
<dbReference type="SMART" id="SM00320">
    <property type="entry name" value="WD40"/>
    <property type="match status" value="13"/>
</dbReference>
<dbReference type="InterPro" id="IPR056884">
    <property type="entry name" value="NPHP3-like_N"/>
</dbReference>
<feature type="repeat" description="WD" evidence="3">
    <location>
        <begin position="980"/>
        <end position="1021"/>
    </location>
</feature>
<dbReference type="InterPro" id="IPR027417">
    <property type="entry name" value="P-loop_NTPase"/>
</dbReference>
<feature type="repeat" description="WD" evidence="3">
    <location>
        <begin position="1451"/>
        <end position="1492"/>
    </location>
</feature>
<dbReference type="InterPro" id="IPR015943">
    <property type="entry name" value="WD40/YVTN_repeat-like_dom_sf"/>
</dbReference>
<reference evidence="8" key="1">
    <citation type="journal article" date="2014" name="Proc. Natl. Acad. Sci. U.S.A.">
        <title>Extensive sampling of basidiomycete genomes demonstrates inadequacy of the white-rot/brown-rot paradigm for wood decay fungi.</title>
        <authorList>
            <person name="Riley R."/>
            <person name="Salamov A.A."/>
            <person name="Brown D.W."/>
            <person name="Nagy L.G."/>
            <person name="Floudas D."/>
            <person name="Held B.W."/>
            <person name="Levasseur A."/>
            <person name="Lombard V."/>
            <person name="Morin E."/>
            <person name="Otillar R."/>
            <person name="Lindquist E.A."/>
            <person name="Sun H."/>
            <person name="LaButti K.M."/>
            <person name="Schmutz J."/>
            <person name="Jabbour D."/>
            <person name="Luo H."/>
            <person name="Baker S.E."/>
            <person name="Pisabarro A.G."/>
            <person name="Walton J.D."/>
            <person name="Blanchette R.A."/>
            <person name="Henrissat B."/>
            <person name="Martin F."/>
            <person name="Cullen D."/>
            <person name="Hibbett D.S."/>
            <person name="Grigoriev I.V."/>
        </authorList>
    </citation>
    <scope>NUCLEOTIDE SEQUENCE [LARGE SCALE GENOMIC DNA]</scope>
    <source>
        <strain evidence="8">FD-172 SS1</strain>
    </source>
</reference>
<feature type="repeat" description="WD" evidence="3">
    <location>
        <begin position="1066"/>
        <end position="1099"/>
    </location>
</feature>
<dbReference type="PANTHER" id="PTHR19879">
    <property type="entry name" value="TRANSCRIPTION INITIATION FACTOR TFIID"/>
    <property type="match status" value="1"/>
</dbReference>
<evidence type="ECO:0000259" key="6">
    <source>
        <dbReference type="PROSITE" id="PS50837"/>
    </source>
</evidence>
<evidence type="ECO:0008006" key="9">
    <source>
        <dbReference type="Google" id="ProtNLM"/>
    </source>
</evidence>
<feature type="repeat" description="WD" evidence="3">
    <location>
        <begin position="1236"/>
        <end position="1277"/>
    </location>
</feature>
<evidence type="ECO:0000256" key="4">
    <source>
        <dbReference type="SAM" id="MobiDB-lite"/>
    </source>
</evidence>
<dbReference type="CDD" id="cd00200">
    <property type="entry name" value="WD40"/>
    <property type="match status" value="2"/>
</dbReference>
<dbReference type="SUPFAM" id="SSF52540">
    <property type="entry name" value="P-loop containing nucleoside triphosphate hydrolases"/>
    <property type="match status" value="1"/>
</dbReference>
<gene>
    <name evidence="7" type="ORF">BOTBODRAFT_189671</name>
</gene>
<dbReference type="SUPFAM" id="SSF50978">
    <property type="entry name" value="WD40 repeat-like"/>
    <property type="match status" value="2"/>
</dbReference>
<feature type="repeat" description="WD" evidence="3">
    <location>
        <begin position="937"/>
        <end position="978"/>
    </location>
</feature>
<dbReference type="InterPro" id="IPR019775">
    <property type="entry name" value="WD40_repeat_CS"/>
</dbReference>
<dbReference type="Gene3D" id="2.130.10.10">
    <property type="entry name" value="YVTN repeat-like/Quinoprotein amine dehydrogenase"/>
    <property type="match status" value="6"/>
</dbReference>
<accession>A0A067MIF4</accession>
<feature type="repeat" description="WD" evidence="3">
    <location>
        <begin position="1279"/>
        <end position="1320"/>
    </location>
</feature>
<evidence type="ECO:0000259" key="5">
    <source>
        <dbReference type="PROSITE" id="PS50004"/>
    </source>
</evidence>
<dbReference type="SMART" id="SM00239">
    <property type="entry name" value="C2"/>
    <property type="match status" value="1"/>
</dbReference>
<dbReference type="PROSITE" id="PS50837">
    <property type="entry name" value="NACHT"/>
    <property type="match status" value="1"/>
</dbReference>
<dbReference type="OrthoDB" id="538223at2759"/>
<protein>
    <recommendedName>
        <fullName evidence="9">C2 domain-containing protein</fullName>
    </recommendedName>
</protein>
<dbReference type="Pfam" id="PF00168">
    <property type="entry name" value="C2"/>
    <property type="match status" value="1"/>
</dbReference>
<proteinExistence type="predicted"/>
<feature type="repeat" description="WD" evidence="3">
    <location>
        <begin position="1365"/>
        <end position="1406"/>
    </location>
</feature>
<dbReference type="InterPro" id="IPR035892">
    <property type="entry name" value="C2_domain_sf"/>
</dbReference>
<keyword evidence="1 3" id="KW-0853">WD repeat</keyword>
<dbReference type="InterPro" id="IPR036322">
    <property type="entry name" value="WD40_repeat_dom_sf"/>
</dbReference>
<feature type="region of interest" description="Disordered" evidence="4">
    <location>
        <begin position="1495"/>
        <end position="1514"/>
    </location>
</feature>